<name>A0A0P4VZI3_SCYOL</name>
<accession>A0A0P4VZI3</accession>
<dbReference type="GO" id="GO:0005524">
    <property type="term" value="F:ATP binding"/>
    <property type="evidence" value="ECO:0007669"/>
    <property type="project" value="UniProtKB-KW"/>
</dbReference>
<evidence type="ECO:0000256" key="2">
    <source>
        <dbReference type="ARBA" id="ARBA00022741"/>
    </source>
</evidence>
<dbReference type="PANTHER" id="PTHR45991:SF1">
    <property type="entry name" value="PACHYTENE CHECKPOINT PROTEIN 2 HOMOLOG"/>
    <property type="match status" value="1"/>
</dbReference>
<dbReference type="GO" id="GO:0007131">
    <property type="term" value="P:reciprocal meiotic recombination"/>
    <property type="evidence" value="ECO:0007669"/>
    <property type="project" value="TreeGrafter"/>
</dbReference>
<evidence type="ECO:0000256" key="1">
    <source>
        <dbReference type="ARBA" id="ARBA00007271"/>
    </source>
</evidence>
<sequence>MNIARRPKLHVEVRKFRSSQWSTHSIAEAVQRHLEGLRTITTGGLLTDLPPDLSTHVEGIRVCEVEGHPEKKHVEPSTVQPQYHVYTLETFGPSTEELGPGGATGEGDSSSIPAATHWVLPAVEFEGLWEALVYDSMIKEQLMKFVEASLVFSDRGTDRVVVPWNKVVLLHGPPGTGKTSLCKALAQKLSVRLDPRYKYAQLVEINSHSLFSKWFSESGKLVQRMFSKIVELAEDPMALVVVLIDEVESLARARQSSLSGADPSDAVRVVNAVLTQIDYINSFPNVVIFTTSNISGTLDLAFVDRADIKEYIGVPSRAAIYMIYWSCVLELQRTGIVESSETLFSFRDLETMNMIVNEATKLSMKLLEIAEKSEGLSGRTLRKLPFLAYAIHSPCPALHLPLPQYLHALQAAVDKHHRDLSTLGATK</sequence>
<comment type="similarity">
    <text evidence="1">Belongs to the AAA ATPase family. PCH2 subfamily.</text>
</comment>
<protein>
    <recommendedName>
        <fullName evidence="6">AAA+ ATPase domain-containing protein</fullName>
    </recommendedName>
</protein>
<dbReference type="GO" id="GO:0005634">
    <property type="term" value="C:nucleus"/>
    <property type="evidence" value="ECO:0007669"/>
    <property type="project" value="TreeGrafter"/>
</dbReference>
<dbReference type="PANTHER" id="PTHR45991">
    <property type="entry name" value="PACHYTENE CHECKPOINT PROTEIN 2"/>
    <property type="match status" value="1"/>
</dbReference>
<dbReference type="EMBL" id="GDRN01095972">
    <property type="protein sequence ID" value="JAI59430.1"/>
    <property type="molecule type" value="Transcribed_RNA"/>
</dbReference>
<dbReference type="InterPro" id="IPR044539">
    <property type="entry name" value="Pch2-like"/>
</dbReference>
<dbReference type="GO" id="GO:0051598">
    <property type="term" value="P:meiotic recombination checkpoint signaling"/>
    <property type="evidence" value="ECO:0007669"/>
    <property type="project" value="TreeGrafter"/>
</dbReference>
<dbReference type="GO" id="GO:0016887">
    <property type="term" value="F:ATP hydrolysis activity"/>
    <property type="evidence" value="ECO:0007669"/>
    <property type="project" value="InterPro"/>
</dbReference>
<dbReference type="PROSITE" id="PS00674">
    <property type="entry name" value="AAA"/>
    <property type="match status" value="1"/>
</dbReference>
<dbReference type="CDD" id="cd19508">
    <property type="entry name" value="RecA-like_Pch2-like"/>
    <property type="match status" value="1"/>
</dbReference>
<organism evidence="7">
    <name type="scientific">Scylla olivacea</name>
    <name type="common">Orange mud crab</name>
    <name type="synonym">Cancer olivacea</name>
    <dbReference type="NCBI Taxonomy" id="85551"/>
    <lineage>
        <taxon>Eukaryota</taxon>
        <taxon>Metazoa</taxon>
        <taxon>Ecdysozoa</taxon>
        <taxon>Arthropoda</taxon>
        <taxon>Crustacea</taxon>
        <taxon>Multicrustacea</taxon>
        <taxon>Malacostraca</taxon>
        <taxon>Eumalacostraca</taxon>
        <taxon>Eucarida</taxon>
        <taxon>Decapoda</taxon>
        <taxon>Pleocyemata</taxon>
        <taxon>Brachyura</taxon>
        <taxon>Eubrachyura</taxon>
        <taxon>Portunoidea</taxon>
        <taxon>Portunidae</taxon>
        <taxon>Portuninae</taxon>
        <taxon>Scylla</taxon>
    </lineage>
</organism>
<evidence type="ECO:0000259" key="6">
    <source>
        <dbReference type="SMART" id="SM00382"/>
    </source>
</evidence>
<dbReference type="GO" id="GO:0005694">
    <property type="term" value="C:chromosome"/>
    <property type="evidence" value="ECO:0007669"/>
    <property type="project" value="TreeGrafter"/>
</dbReference>
<dbReference type="FunFam" id="3.40.50.300:FF:001494">
    <property type="entry name" value="Pachytene checkpoint component Pch2"/>
    <property type="match status" value="1"/>
</dbReference>
<dbReference type="Gene3D" id="3.40.50.300">
    <property type="entry name" value="P-loop containing nucleotide triphosphate hydrolases"/>
    <property type="match status" value="1"/>
</dbReference>
<dbReference type="InterPro" id="IPR001270">
    <property type="entry name" value="ClpA/B"/>
</dbReference>
<dbReference type="Pfam" id="PF23563">
    <property type="entry name" value="TRIP13_N"/>
    <property type="match status" value="1"/>
</dbReference>
<dbReference type="Pfam" id="PF23242">
    <property type="entry name" value="AAA_lid_TRIP13_C"/>
    <property type="match status" value="1"/>
</dbReference>
<proteinExistence type="inferred from homology"/>
<dbReference type="InterPro" id="IPR058249">
    <property type="entry name" value="Pch2_C"/>
</dbReference>
<dbReference type="InterPro" id="IPR003960">
    <property type="entry name" value="ATPase_AAA_CS"/>
</dbReference>
<dbReference type="InterPro" id="IPR003593">
    <property type="entry name" value="AAA+_ATPase"/>
</dbReference>
<feature type="domain" description="AAA+ ATPase" evidence="6">
    <location>
        <begin position="164"/>
        <end position="316"/>
    </location>
</feature>
<evidence type="ECO:0000256" key="5">
    <source>
        <dbReference type="RuleBase" id="RU003651"/>
    </source>
</evidence>
<evidence type="ECO:0000256" key="4">
    <source>
        <dbReference type="ARBA" id="ARBA00023254"/>
    </source>
</evidence>
<dbReference type="SMART" id="SM00382">
    <property type="entry name" value="AAA"/>
    <property type="match status" value="1"/>
</dbReference>
<dbReference type="AlphaFoldDB" id="A0A0P4VZI3"/>
<dbReference type="InterPro" id="IPR027417">
    <property type="entry name" value="P-loop_NTPase"/>
</dbReference>
<keyword evidence="2 5" id="KW-0547">Nucleotide-binding</keyword>
<dbReference type="EMBL" id="GDRN01095977">
    <property type="protein sequence ID" value="JAI59429.1"/>
    <property type="molecule type" value="Transcribed_RNA"/>
</dbReference>
<dbReference type="SUPFAM" id="SSF52540">
    <property type="entry name" value="P-loop containing nucleoside triphosphate hydrolases"/>
    <property type="match status" value="1"/>
</dbReference>
<dbReference type="InterPro" id="IPR003959">
    <property type="entry name" value="ATPase_AAA_core"/>
</dbReference>
<evidence type="ECO:0000256" key="3">
    <source>
        <dbReference type="ARBA" id="ARBA00022840"/>
    </source>
</evidence>
<keyword evidence="4" id="KW-0469">Meiosis</keyword>
<dbReference type="PRINTS" id="PR00300">
    <property type="entry name" value="CLPPROTEASEA"/>
</dbReference>
<keyword evidence="3 5" id="KW-0067">ATP-binding</keyword>
<dbReference type="Pfam" id="PF00004">
    <property type="entry name" value="AAA"/>
    <property type="match status" value="1"/>
</dbReference>
<reference evidence="7" key="1">
    <citation type="submission" date="2015-09" db="EMBL/GenBank/DDBJ databases">
        <title>Scylla olivacea transcriptome.</title>
        <authorList>
            <person name="Ikhwanuddin M."/>
        </authorList>
    </citation>
    <scope>NUCLEOTIDE SEQUENCE</scope>
</reference>
<evidence type="ECO:0000313" key="7">
    <source>
        <dbReference type="EMBL" id="JAI59429.1"/>
    </source>
</evidence>